<sequence length="313" mass="35892">MDSFPEADGSVEGLVELVAVLIAVTDGRPRVLTVEDGSLLLNGPLLPVHRSLQAGVRVWVAKKTGQPMGYVEQLYTFIDAGRKNEQGLPVLYVSYLGLVREANEHILSDTARWCDWYVYFPWEDTCHEAHGQTVAHIVQHIRRWANTADTEARRQERLNRMNLCWGLEPYEWSEEYVLLRYELLYEAGLIHESPEQAAGFDCALTGKFMAHDHRRVLATAMSRLRSKIKYRPIIYELLPPQFTLLQLQQSIEALIGLRLHKQNFRRQIKHQDLIEPVPGNTVSGVGRPAQLYKFKDNVLLESLISDIKLPLRK</sequence>
<dbReference type="RefSeq" id="WP_004282940.1">
    <property type="nucleotide sequence ID" value="NZ_CAUJRG010000004.1"/>
</dbReference>
<protein>
    <submittedName>
        <fullName evidence="2">Cytoplasmic membrane protein</fullName>
    </submittedName>
</protein>
<dbReference type="InterPro" id="IPR011213">
    <property type="entry name" value="NMN_biosyn"/>
</dbReference>
<evidence type="ECO:0000313" key="3">
    <source>
        <dbReference type="Proteomes" id="UP000272771"/>
    </source>
</evidence>
<evidence type="ECO:0000313" key="2">
    <source>
        <dbReference type="EMBL" id="VEJ50093.1"/>
    </source>
</evidence>
<gene>
    <name evidence="2" type="ORF">NCTC12742_00515</name>
</gene>
<feature type="domain" description="NrtR DNA-binding winged helix" evidence="1">
    <location>
        <begin position="235"/>
        <end position="294"/>
    </location>
</feature>
<dbReference type="STRING" id="28091.SAMEA3174300_01139"/>
<dbReference type="EMBL" id="LR134533">
    <property type="protein sequence ID" value="VEJ50093.1"/>
    <property type="molecule type" value="Genomic_DNA"/>
</dbReference>
<dbReference type="InterPro" id="IPR036390">
    <property type="entry name" value="WH_DNA-bd_sf"/>
</dbReference>
<dbReference type="Gene3D" id="1.10.10.10">
    <property type="entry name" value="Winged helix-like DNA-binding domain superfamily/Winged helix DNA-binding domain"/>
    <property type="match status" value="1"/>
</dbReference>
<dbReference type="SUPFAM" id="SSF55811">
    <property type="entry name" value="Nudix"/>
    <property type="match status" value="1"/>
</dbReference>
<dbReference type="InterPro" id="IPR054105">
    <property type="entry name" value="WHD_NrtR"/>
</dbReference>
<accession>A0A448VJZ0</accession>
<evidence type="ECO:0000259" key="1">
    <source>
        <dbReference type="Pfam" id="PF21906"/>
    </source>
</evidence>
<dbReference type="SUPFAM" id="SSF46785">
    <property type="entry name" value="Winged helix' DNA-binding domain"/>
    <property type="match status" value="1"/>
</dbReference>
<dbReference type="OrthoDB" id="542521at2"/>
<keyword evidence="3" id="KW-1185">Reference proteome</keyword>
<proteinExistence type="predicted"/>
<dbReference type="InterPro" id="IPR036388">
    <property type="entry name" value="WH-like_DNA-bd_sf"/>
</dbReference>
<dbReference type="Pfam" id="PF21906">
    <property type="entry name" value="WHD_NrtR"/>
    <property type="match status" value="1"/>
</dbReference>
<dbReference type="PIRSF" id="PIRSF019423">
    <property type="entry name" value="NMN_biosyn"/>
    <property type="match status" value="1"/>
</dbReference>
<reference evidence="2 3" key="1">
    <citation type="submission" date="2018-12" db="EMBL/GenBank/DDBJ databases">
        <authorList>
            <consortium name="Pathogen Informatics"/>
        </authorList>
    </citation>
    <scope>NUCLEOTIDE SEQUENCE [LARGE SCALE GENOMIC DNA]</scope>
    <source>
        <strain evidence="2 3">NCTC12742</strain>
    </source>
</reference>
<dbReference type="Proteomes" id="UP000272771">
    <property type="component" value="Chromosome"/>
</dbReference>
<name>A0A448VJZ0_9NEIS</name>
<dbReference type="InterPro" id="IPR015797">
    <property type="entry name" value="NUDIX_hydrolase-like_dom_sf"/>
</dbReference>
<organism evidence="2 3">
    <name type="scientific">Neisseria weaveri</name>
    <dbReference type="NCBI Taxonomy" id="28091"/>
    <lineage>
        <taxon>Bacteria</taxon>
        <taxon>Pseudomonadati</taxon>
        <taxon>Pseudomonadota</taxon>
        <taxon>Betaproteobacteria</taxon>
        <taxon>Neisseriales</taxon>
        <taxon>Neisseriaceae</taxon>
        <taxon>Neisseria</taxon>
    </lineage>
</organism>
<dbReference type="KEGG" id="nwe:SAMEA3174300_1139"/>
<dbReference type="AlphaFoldDB" id="A0A448VJZ0"/>